<reference evidence="4" key="2">
    <citation type="submission" date="2025-08" db="UniProtKB">
        <authorList>
            <consortium name="Ensembl"/>
        </authorList>
    </citation>
    <scope>IDENTIFICATION</scope>
</reference>
<evidence type="ECO:0000313" key="4">
    <source>
        <dbReference type="Ensembl" id="ENSLACP00000016356.1"/>
    </source>
</evidence>
<evidence type="ECO:0000313" key="5">
    <source>
        <dbReference type="Proteomes" id="UP000008672"/>
    </source>
</evidence>
<dbReference type="Ensembl" id="ENSLACT00000016470.1">
    <property type="protein sequence ID" value="ENSLACP00000016356.1"/>
    <property type="gene ID" value="ENSLACG00000014411.1"/>
</dbReference>
<dbReference type="SUPFAM" id="SSF50729">
    <property type="entry name" value="PH domain-like"/>
    <property type="match status" value="1"/>
</dbReference>
<dbReference type="PROSITE" id="PS50001">
    <property type="entry name" value="SH2"/>
    <property type="match status" value="1"/>
</dbReference>
<dbReference type="EMBL" id="AFYH01093143">
    <property type="status" value="NOT_ANNOTATED_CDS"/>
    <property type="molecule type" value="Genomic_DNA"/>
</dbReference>
<dbReference type="PANTHER" id="PTHR16186">
    <property type="entry name" value="SIGNAL-TRANSDUCING ADAPTOR PROTEIN-RELATED"/>
    <property type="match status" value="1"/>
</dbReference>
<dbReference type="AlphaFoldDB" id="H3B385"/>
<dbReference type="InParanoid" id="H3B385"/>
<evidence type="ECO:0000259" key="3">
    <source>
        <dbReference type="PROSITE" id="PS50001"/>
    </source>
</evidence>
<reference evidence="5" key="1">
    <citation type="submission" date="2011-08" db="EMBL/GenBank/DDBJ databases">
        <title>The draft genome of Latimeria chalumnae.</title>
        <authorList>
            <person name="Di Palma F."/>
            <person name="Alfoldi J."/>
            <person name="Johnson J."/>
            <person name="Berlin A."/>
            <person name="Gnerre S."/>
            <person name="Jaffe D."/>
            <person name="MacCallum I."/>
            <person name="Young S."/>
            <person name="Walker B.J."/>
            <person name="Lander E."/>
            <person name="Lindblad-Toh K."/>
        </authorList>
    </citation>
    <scope>NUCLEOTIDE SEQUENCE [LARGE SCALE GENOMIC DNA]</scope>
    <source>
        <strain evidence="5">Wild caught</strain>
    </source>
</reference>
<dbReference type="eggNOG" id="ENOG502RZ9C">
    <property type="taxonomic scope" value="Eukaryota"/>
</dbReference>
<dbReference type="FunCoup" id="H3B385">
    <property type="interactions" value="637"/>
</dbReference>
<dbReference type="OMA" id="PLYFQGY"/>
<dbReference type="GeneTree" id="ENSGT00530000063841"/>
<dbReference type="InterPro" id="IPR039111">
    <property type="entry name" value="STAP1/STAP2"/>
</dbReference>
<dbReference type="InterPro" id="IPR000980">
    <property type="entry name" value="SH2"/>
</dbReference>
<keyword evidence="5" id="KW-1185">Reference proteome</keyword>
<protein>
    <submittedName>
        <fullName evidence="4">Signal transducing adaptor family member 1</fullName>
    </submittedName>
</protein>
<dbReference type="GO" id="GO:0019901">
    <property type="term" value="F:protein kinase binding"/>
    <property type="evidence" value="ECO:0007669"/>
    <property type="project" value="TreeGrafter"/>
</dbReference>
<evidence type="ECO:0000256" key="2">
    <source>
        <dbReference type="PROSITE-ProRule" id="PRU00191"/>
    </source>
</evidence>
<dbReference type="EMBL" id="AFYH01093142">
    <property type="status" value="NOT_ANNOTATED_CDS"/>
    <property type="molecule type" value="Genomic_DNA"/>
</dbReference>
<organism evidence="4 5">
    <name type="scientific">Latimeria chalumnae</name>
    <name type="common">Coelacanth</name>
    <dbReference type="NCBI Taxonomy" id="7897"/>
    <lineage>
        <taxon>Eukaryota</taxon>
        <taxon>Metazoa</taxon>
        <taxon>Chordata</taxon>
        <taxon>Craniata</taxon>
        <taxon>Vertebrata</taxon>
        <taxon>Euteleostomi</taxon>
        <taxon>Coelacanthiformes</taxon>
        <taxon>Coelacanthidae</taxon>
        <taxon>Latimeria</taxon>
    </lineage>
</organism>
<dbReference type="HOGENOM" id="CLU_043957_1_0_1"/>
<dbReference type="Proteomes" id="UP000008672">
    <property type="component" value="Unassembled WGS sequence"/>
</dbReference>
<dbReference type="STRING" id="7897.ENSLACP00000016356"/>
<proteinExistence type="predicted"/>
<reference evidence="4" key="3">
    <citation type="submission" date="2025-09" db="UniProtKB">
        <authorList>
            <consortium name="Ensembl"/>
        </authorList>
    </citation>
    <scope>IDENTIFICATION</scope>
</reference>
<sequence>YWAELRGTTIFFYSDTKDTTHAEKLELQNLKSFAGVSVGEGRSPLRGFEVGLANEEVQLKTESPEAREEWNGFIFTVTKLEVPKSVALLPGQILRLQEVLEREVERRASLQVLQRSVEEYDDVQSSMPQCFYNVSRQQAMEMLEQHPCYGNLILRPGSDGRFYSVTIRQETEKGISIRHFKVLNTGGHFTIELDDPVTLPSLHAVVDHFVRETKGDLKPFIQDYARKIGKSRESFKNYW</sequence>
<dbReference type="InterPro" id="IPR011993">
    <property type="entry name" value="PH-like_dom_sf"/>
</dbReference>
<dbReference type="GO" id="GO:0050861">
    <property type="term" value="P:positive regulation of B cell receptor signaling pathway"/>
    <property type="evidence" value="ECO:0007669"/>
    <property type="project" value="TreeGrafter"/>
</dbReference>
<dbReference type="GO" id="GO:0007169">
    <property type="term" value="P:cell surface receptor protein tyrosine kinase signaling pathway"/>
    <property type="evidence" value="ECO:0007669"/>
    <property type="project" value="TreeGrafter"/>
</dbReference>
<feature type="domain" description="SH2" evidence="3">
    <location>
        <begin position="133"/>
        <end position="228"/>
    </location>
</feature>
<dbReference type="Bgee" id="ENSLACG00000014411">
    <property type="expression patterns" value="Expressed in pelvic fin"/>
</dbReference>
<name>H3B385_LATCH</name>
<accession>H3B385</accession>
<dbReference type="PANTHER" id="PTHR16186:SF10">
    <property type="entry name" value="SIGNAL-TRANSDUCING ADAPTOR PROTEIN 1"/>
    <property type="match status" value="1"/>
</dbReference>
<dbReference type="SUPFAM" id="SSF55550">
    <property type="entry name" value="SH2 domain"/>
    <property type="match status" value="1"/>
</dbReference>
<dbReference type="Gene3D" id="2.30.29.30">
    <property type="entry name" value="Pleckstrin-homology domain (PH domain)/Phosphotyrosine-binding domain (PTB)"/>
    <property type="match status" value="1"/>
</dbReference>
<evidence type="ECO:0000256" key="1">
    <source>
        <dbReference type="ARBA" id="ARBA00022999"/>
    </source>
</evidence>
<dbReference type="InterPro" id="IPR036860">
    <property type="entry name" value="SH2_dom_sf"/>
</dbReference>
<dbReference type="GO" id="GO:0035591">
    <property type="term" value="F:signaling adaptor activity"/>
    <property type="evidence" value="ECO:0007669"/>
    <property type="project" value="InterPro"/>
</dbReference>
<dbReference type="SMART" id="SM00252">
    <property type="entry name" value="SH2"/>
    <property type="match status" value="1"/>
</dbReference>
<dbReference type="Gene3D" id="3.30.505.10">
    <property type="entry name" value="SH2 domain"/>
    <property type="match status" value="1"/>
</dbReference>
<gene>
    <name evidence="4" type="primary">LOC102365671</name>
</gene>
<keyword evidence="1 2" id="KW-0727">SH2 domain</keyword>